<name>A0A8K1D728_9PASS</name>
<evidence type="ECO:0000313" key="1">
    <source>
        <dbReference type="EMBL" id="TRZ05801.1"/>
    </source>
</evidence>
<dbReference type="EMBL" id="SWJQ01003372">
    <property type="protein sequence ID" value="TRZ05801.1"/>
    <property type="molecule type" value="Genomic_DNA"/>
</dbReference>
<reference evidence="1" key="1">
    <citation type="submission" date="2019-04" db="EMBL/GenBank/DDBJ databases">
        <title>Genome assembly of Zosterops borbonicus 15179.</title>
        <authorList>
            <person name="Leroy T."/>
            <person name="Anselmetti Y."/>
            <person name="Tilak M.-K."/>
            <person name="Nabholz B."/>
        </authorList>
    </citation>
    <scope>NUCLEOTIDE SEQUENCE</scope>
    <source>
        <strain evidence="1">HGM_15179</strain>
        <tissue evidence="1">Muscle</tissue>
    </source>
</reference>
<accession>A0A8K1D728</accession>
<dbReference type="AlphaFoldDB" id="A0A8K1D728"/>
<keyword evidence="2" id="KW-1185">Reference proteome</keyword>
<comment type="caution">
    <text evidence="1">The sequence shown here is derived from an EMBL/GenBank/DDBJ whole genome shotgun (WGS) entry which is preliminary data.</text>
</comment>
<dbReference type="PANTHER" id="PTHR33332">
    <property type="entry name" value="REVERSE TRANSCRIPTASE DOMAIN-CONTAINING PROTEIN"/>
    <property type="match status" value="1"/>
</dbReference>
<dbReference type="OrthoDB" id="10304443at2759"/>
<organism evidence="1 2">
    <name type="scientific">Zosterops borbonicus</name>
    <dbReference type="NCBI Taxonomy" id="364589"/>
    <lineage>
        <taxon>Eukaryota</taxon>
        <taxon>Metazoa</taxon>
        <taxon>Chordata</taxon>
        <taxon>Craniata</taxon>
        <taxon>Vertebrata</taxon>
        <taxon>Euteleostomi</taxon>
        <taxon>Archelosauria</taxon>
        <taxon>Archosauria</taxon>
        <taxon>Dinosauria</taxon>
        <taxon>Saurischia</taxon>
        <taxon>Theropoda</taxon>
        <taxon>Coelurosauria</taxon>
        <taxon>Aves</taxon>
        <taxon>Neognathae</taxon>
        <taxon>Neoaves</taxon>
        <taxon>Telluraves</taxon>
        <taxon>Australaves</taxon>
        <taxon>Passeriformes</taxon>
        <taxon>Sylvioidea</taxon>
        <taxon>Zosteropidae</taxon>
        <taxon>Zosterops</taxon>
    </lineage>
</organism>
<gene>
    <name evidence="1" type="ORF">HGM15179_021306</name>
</gene>
<proteinExistence type="predicted"/>
<evidence type="ECO:0008006" key="3">
    <source>
        <dbReference type="Google" id="ProtNLM"/>
    </source>
</evidence>
<evidence type="ECO:0000313" key="2">
    <source>
        <dbReference type="Proteomes" id="UP000796761"/>
    </source>
</evidence>
<sequence>MAQGSEPASVDFKICIDGLDEGIESSISRFADDTKLGVSVDLLEGRRAVHRALDRLEPGPKSNHGRLNKTKGRVLPFGHNNARSVPGWGQSGWRVARQKGSWGSAGQQAGHEAAVCPGGQEGQWPLAWIRNGVASRSREVILPLCSALVRQHLECCIQFWAPSLGRTWRGWSVSREGQQGG</sequence>
<protein>
    <recommendedName>
        <fullName evidence="3">Rna-directed dna polymerase from mobile element jockey-like</fullName>
    </recommendedName>
</protein>
<dbReference type="Proteomes" id="UP000796761">
    <property type="component" value="Unassembled WGS sequence"/>
</dbReference>